<evidence type="ECO:0000256" key="1">
    <source>
        <dbReference type="ARBA" id="ARBA00004168"/>
    </source>
</evidence>
<dbReference type="SMART" id="SM01208">
    <property type="entry name" value="G5"/>
    <property type="match status" value="3"/>
</dbReference>
<dbReference type="InterPro" id="IPR011098">
    <property type="entry name" value="G5_dom"/>
</dbReference>
<gene>
    <name evidence="9" type="primary">pls</name>
    <name evidence="9" type="ORF">NQ032_09065</name>
</gene>
<evidence type="ECO:0000313" key="9">
    <source>
        <dbReference type="EMBL" id="MCQ9303746.1"/>
    </source>
</evidence>
<feature type="domain" description="G5" evidence="8">
    <location>
        <begin position="880"/>
        <end position="962"/>
    </location>
</feature>
<dbReference type="Pfam" id="PF17041">
    <property type="entry name" value="SasG_E"/>
    <property type="match status" value="2"/>
</dbReference>
<evidence type="ECO:0000313" key="10">
    <source>
        <dbReference type="Proteomes" id="UP001204068"/>
    </source>
</evidence>
<feature type="non-terminal residue" evidence="9">
    <location>
        <position position="973"/>
    </location>
</feature>
<evidence type="ECO:0000256" key="2">
    <source>
        <dbReference type="ARBA" id="ARBA00022512"/>
    </source>
</evidence>
<feature type="compositionally biased region" description="Low complexity" evidence="7">
    <location>
        <begin position="788"/>
        <end position="825"/>
    </location>
</feature>
<comment type="subcellular location">
    <subcellularLocation>
        <location evidence="1">Secreted</location>
        <location evidence="1">Cell wall</location>
        <topology evidence="1">Peptidoglycan-anchor</topology>
    </subcellularLocation>
</comment>
<evidence type="ECO:0000256" key="7">
    <source>
        <dbReference type="SAM" id="MobiDB-lite"/>
    </source>
</evidence>
<accession>A0AAW5LJU5</accession>
<feature type="region of interest" description="Disordered" evidence="7">
    <location>
        <begin position="643"/>
        <end position="688"/>
    </location>
</feature>
<evidence type="ECO:0000256" key="3">
    <source>
        <dbReference type="ARBA" id="ARBA00022525"/>
    </source>
</evidence>
<dbReference type="InterPro" id="IPR031477">
    <property type="entry name" value="SasG_E"/>
</dbReference>
<dbReference type="Gene3D" id="2.20.230.10">
    <property type="entry name" value="Resuscitation-promoting factor rpfb"/>
    <property type="match status" value="1"/>
</dbReference>
<dbReference type="PANTHER" id="PTHR37824">
    <property type="entry name" value="IRON-REGULATED SURFACE DETERMINANT PROTEIN C"/>
    <property type="match status" value="1"/>
</dbReference>
<evidence type="ECO:0000259" key="8">
    <source>
        <dbReference type="PROSITE" id="PS51109"/>
    </source>
</evidence>
<dbReference type="InterPro" id="IPR013320">
    <property type="entry name" value="ConA-like_dom_sf"/>
</dbReference>
<dbReference type="EMBL" id="JANILD010000004">
    <property type="protein sequence ID" value="MCQ9303746.1"/>
    <property type="molecule type" value="Genomic_DNA"/>
</dbReference>
<comment type="caution">
    <text evidence="9">The sequence shown here is derived from an EMBL/GenBank/DDBJ whole genome shotgun (WGS) entry which is preliminary data.</text>
</comment>
<feature type="compositionally biased region" description="Low complexity" evidence="7">
    <location>
        <begin position="916"/>
        <end position="936"/>
    </location>
</feature>
<keyword evidence="2" id="KW-0134">Cell wall</keyword>
<feature type="compositionally biased region" description="Basic and acidic residues" evidence="7">
    <location>
        <begin position="74"/>
        <end position="86"/>
    </location>
</feature>
<dbReference type="PROSITE" id="PS51109">
    <property type="entry name" value="G5"/>
    <property type="match status" value="3"/>
</dbReference>
<name>A0AAW5LJU5_MAMSC</name>
<dbReference type="Pfam" id="PF18483">
    <property type="entry name" value="Lectin_L-type_dom"/>
    <property type="match status" value="1"/>
</dbReference>
<feature type="region of interest" description="Disordered" evidence="7">
    <location>
        <begin position="724"/>
        <end position="973"/>
    </location>
</feature>
<keyword evidence="5" id="KW-0677">Repeat</keyword>
<dbReference type="Gene3D" id="2.60.120.200">
    <property type="match status" value="1"/>
</dbReference>
<evidence type="ECO:0000256" key="5">
    <source>
        <dbReference type="ARBA" id="ARBA00022737"/>
    </source>
</evidence>
<feature type="domain" description="G5" evidence="8">
    <location>
        <begin position="752"/>
        <end position="834"/>
    </location>
</feature>
<evidence type="ECO:0000256" key="6">
    <source>
        <dbReference type="ARBA" id="ARBA00023088"/>
    </source>
</evidence>
<protein>
    <submittedName>
        <fullName evidence="9">Plasmin-sensitive LPXTG-anchored glycoprotein Pls</fullName>
    </submittedName>
</protein>
<dbReference type="InterPro" id="IPR050436">
    <property type="entry name" value="IsdA"/>
</dbReference>
<keyword evidence="4" id="KW-0732">Signal</keyword>
<dbReference type="Proteomes" id="UP001204068">
    <property type="component" value="Unassembled WGS sequence"/>
</dbReference>
<proteinExistence type="predicted"/>
<sequence>MKKKPKASKGKLDFIPNRLNKYSIRKFTVGTASILVGATLLFGIGEEAKADEQQNNSVQSQSNNLNDDGQSEETIEKQTSIEKQNVDQESTEENATNEQDVTKEEQTEEAPSTEEANKVETEEAPTAEEANKVETEEVPTAEETNKVETEEAPTAEETDKAATEEAPSIEETDKAATEEAPKAEETNKVETEEAPTAEETDKVETEEAPTAEETDKAETKEVPTAEETDKAETKEAATSEETNKVETEKAPALEDTNAKGNSNAQPAETERTQVVDTVAKDLYNKSDVTEEEKAEIEKVLPKDISNLSNKEIKNIALSEALKETANKENAQPRATFRSVSSNARTTNVNNSATALRAAAQNSVTKKGTGNFNEYGDIVHREYPEEFPGEGVLTAINPVNKPNTGTKGALEYKDKIDFNKDFTITVPVANNNQGNTTGADGWGFIFTQGNGQDFLNQGGILRDKGMANASGFKIDTSYNNVNGKADEIDADKKNNLSQIGGVKIGYGTFVKNDASGLTKQVGSNALNSKDKPVNKIQYADNTTNHNDGKYHGQRLNDVVLNYDAATSTVTATYAGKTWTATTADLGIDKSQKYNFLITSSHMQNRYSYGIMRTNLEGVTITTPQADLIDDVEVTKEPIPHKTIREFDPTLKPGTPDVIVQKGEDGETTTTTPTKVDPDTGDVVERGEPTTEVTKNPVDEIVHFAPEAVPQGHKDEFDPSLPVDGTEEVPGKPGIKNPDTGEVVTPPVDDVTKHGPVPGEPIVTKDPIPFETKREFNPDLPPGTEQVKQPGKNGEKTTTTPTTKNPLTGEKVGEGEPTTEITTPPTDEIIEYGGEAVPPGHQDEFDPNLPVGETEEVPGTPGVKNPNTGEIVTPPVDSVTKHGPVPGEPIVTKDPIPFETKREFNPDLPPGTEQVKQPGKNGEKTTTTPTTKNPLTGEKVGEGEPVTEITTPPTNEIVEYGGEAVPPGHRDEFDP</sequence>
<keyword evidence="3" id="KW-0964">Secreted</keyword>
<feature type="compositionally biased region" description="Basic and acidic residues" evidence="7">
    <location>
        <begin position="213"/>
        <end position="252"/>
    </location>
</feature>
<dbReference type="Gene3D" id="2.20.230.30">
    <property type="match status" value="1"/>
</dbReference>
<dbReference type="NCBIfam" id="TIGR01168">
    <property type="entry name" value="YSIRK_signal"/>
    <property type="match status" value="1"/>
</dbReference>
<dbReference type="Pfam" id="PF07501">
    <property type="entry name" value="G5"/>
    <property type="match status" value="3"/>
</dbReference>
<feature type="region of interest" description="Disordered" evidence="7">
    <location>
        <begin position="50"/>
        <end position="274"/>
    </location>
</feature>
<evidence type="ECO:0000256" key="4">
    <source>
        <dbReference type="ARBA" id="ARBA00022729"/>
    </source>
</evidence>
<feature type="domain" description="G5" evidence="8">
    <location>
        <begin position="623"/>
        <end position="706"/>
    </location>
</feature>
<dbReference type="SUPFAM" id="SSF49899">
    <property type="entry name" value="Concanavalin A-like lectins/glucanases"/>
    <property type="match status" value="1"/>
</dbReference>
<organism evidence="9 10">
    <name type="scientific">Mammaliicoccus sciuri</name>
    <name type="common">Staphylococcus sciuri</name>
    <dbReference type="NCBI Taxonomy" id="1296"/>
    <lineage>
        <taxon>Bacteria</taxon>
        <taxon>Bacillati</taxon>
        <taxon>Bacillota</taxon>
        <taxon>Bacilli</taxon>
        <taxon>Bacillales</taxon>
        <taxon>Staphylococcaceae</taxon>
        <taxon>Mammaliicoccus</taxon>
    </lineage>
</organism>
<dbReference type="Pfam" id="PF04650">
    <property type="entry name" value="YSIRK_signal"/>
    <property type="match status" value="1"/>
</dbReference>
<feature type="compositionally biased region" description="Low complexity" evidence="7">
    <location>
        <begin position="53"/>
        <end position="64"/>
    </location>
</feature>
<dbReference type="InterPro" id="IPR005877">
    <property type="entry name" value="YSIRK_signal_dom"/>
</dbReference>
<reference evidence="9" key="1">
    <citation type="submission" date="2022-07" db="EMBL/GenBank/DDBJ databases">
        <title>Bacterial species isolated from the porcine tonsil microbiota.</title>
        <authorList>
            <person name="Oliveira I.M.F."/>
        </authorList>
    </citation>
    <scope>NUCLEOTIDE SEQUENCE</scope>
    <source>
        <strain evidence="9">8QC2O2</strain>
    </source>
</reference>
<keyword evidence="6" id="KW-0572">Peptidoglycan-anchor</keyword>
<dbReference type="PANTHER" id="PTHR37824:SF1">
    <property type="entry name" value="IRON-REGULATED SURFACE DETERMINANT PROTEIN C"/>
    <property type="match status" value="1"/>
</dbReference>
<dbReference type="AlphaFoldDB" id="A0AAW5LJU5"/>
<feature type="compositionally biased region" description="Basic and acidic residues" evidence="7">
    <location>
        <begin position="171"/>
        <end position="191"/>
    </location>
</feature>